<evidence type="ECO:0000313" key="16">
    <source>
        <dbReference type="RefSeq" id="XP_031558917.1"/>
    </source>
</evidence>
<evidence type="ECO:0000256" key="5">
    <source>
        <dbReference type="ARBA" id="ARBA00023136"/>
    </source>
</evidence>
<dbReference type="GeneID" id="116295276"/>
<evidence type="ECO:0000313" key="12">
    <source>
        <dbReference type="Proteomes" id="UP000515163"/>
    </source>
</evidence>
<sequence length="366" mass="41617">MNFTDAKLTETNLKELTNFLHAPHFTNARIKPFLVFCILFIALLSFLSNTLIIHVIRVNQHMHTTINYLIMNMACGDLLVTLVSSMNNINRLYNGMAWAKGAFGNMSCKAKYYAIFAAMFCSVFSLVAITFDRFMAVVRPYSHKHFSRWSKYTLPVVWLASLGVPSVLVFRKFSVVQFHEIQDDKSYCVPLKSVNEGALMTICGYGVPHVVMVIMYTMIAYKLWIRRLPGEQLPDTQQRQLVQQTAKRVTLMIIFVLLVFEICWGPMFALNVIPCLIPHFRKIHDPVITAIVAMAMCSNGVFNALIYFSFCGHFRHAIKATMRISSKLSLRRCKKESKINPRTSSHLQMNPPLDKQDAGQGSVAGQ</sequence>
<dbReference type="RefSeq" id="XP_031558917.1">
    <property type="nucleotide sequence ID" value="XM_031703057.1"/>
</dbReference>
<feature type="transmembrane region" description="Helical" evidence="10">
    <location>
        <begin position="287"/>
        <end position="310"/>
    </location>
</feature>
<feature type="transmembrane region" description="Helical" evidence="10">
    <location>
        <begin position="112"/>
        <end position="131"/>
    </location>
</feature>
<dbReference type="SUPFAM" id="SSF81321">
    <property type="entry name" value="Family A G protein-coupled receptor-like"/>
    <property type="match status" value="1"/>
</dbReference>
<evidence type="ECO:0000256" key="1">
    <source>
        <dbReference type="ARBA" id="ARBA00004141"/>
    </source>
</evidence>
<accession>A0A6P8I203</accession>
<evidence type="ECO:0000256" key="2">
    <source>
        <dbReference type="ARBA" id="ARBA00022692"/>
    </source>
</evidence>
<keyword evidence="2 8" id="KW-0812">Transmembrane</keyword>
<evidence type="ECO:0000256" key="7">
    <source>
        <dbReference type="ARBA" id="ARBA00023224"/>
    </source>
</evidence>
<dbReference type="GO" id="GO:0005886">
    <property type="term" value="C:plasma membrane"/>
    <property type="evidence" value="ECO:0007669"/>
    <property type="project" value="TreeGrafter"/>
</dbReference>
<dbReference type="RefSeq" id="XP_031558915.1">
    <property type="nucleotide sequence ID" value="XM_031703055.1"/>
</dbReference>
<dbReference type="InterPro" id="IPR000276">
    <property type="entry name" value="GPCR_Rhodpsn"/>
</dbReference>
<keyword evidence="3 10" id="KW-1133">Transmembrane helix</keyword>
<feature type="transmembrane region" description="Helical" evidence="10">
    <location>
        <begin position="68"/>
        <end position="86"/>
    </location>
</feature>
<feature type="transmembrane region" description="Helical" evidence="10">
    <location>
        <begin position="249"/>
        <end position="267"/>
    </location>
</feature>
<dbReference type="CDD" id="cd00637">
    <property type="entry name" value="7tm_classA_rhodopsin-like"/>
    <property type="match status" value="1"/>
</dbReference>
<keyword evidence="7 8" id="KW-0807">Transducer</keyword>
<comment type="similarity">
    <text evidence="8">Belongs to the G-protein coupled receptor 1 family.</text>
</comment>
<dbReference type="OrthoDB" id="5976603at2759"/>
<name>A0A6P8I203_ACTTE</name>
<feature type="region of interest" description="Disordered" evidence="9">
    <location>
        <begin position="337"/>
        <end position="366"/>
    </location>
</feature>
<organism evidence="12 16">
    <name type="scientific">Actinia tenebrosa</name>
    <name type="common">Australian red waratah sea anemone</name>
    <dbReference type="NCBI Taxonomy" id="6105"/>
    <lineage>
        <taxon>Eukaryota</taxon>
        <taxon>Metazoa</taxon>
        <taxon>Cnidaria</taxon>
        <taxon>Anthozoa</taxon>
        <taxon>Hexacorallia</taxon>
        <taxon>Actiniaria</taxon>
        <taxon>Actiniidae</taxon>
        <taxon>Actinia</taxon>
    </lineage>
</organism>
<evidence type="ECO:0000313" key="15">
    <source>
        <dbReference type="RefSeq" id="XP_031558916.1"/>
    </source>
</evidence>
<dbReference type="SMART" id="SM01381">
    <property type="entry name" value="7TM_GPCR_Srsx"/>
    <property type="match status" value="1"/>
</dbReference>
<dbReference type="RefSeq" id="XP_031558914.1">
    <property type="nucleotide sequence ID" value="XM_031703054.1"/>
</dbReference>
<evidence type="ECO:0000256" key="9">
    <source>
        <dbReference type="SAM" id="MobiDB-lite"/>
    </source>
</evidence>
<dbReference type="AlphaFoldDB" id="A0A6P8I203"/>
<feature type="transmembrane region" description="Helical" evidence="10">
    <location>
        <begin position="33"/>
        <end position="56"/>
    </location>
</feature>
<evidence type="ECO:0000256" key="6">
    <source>
        <dbReference type="ARBA" id="ARBA00023170"/>
    </source>
</evidence>
<dbReference type="InterPro" id="IPR017452">
    <property type="entry name" value="GPCR_Rhodpsn_7TM"/>
</dbReference>
<gene>
    <name evidence="13 14 15 16" type="primary">LOC116295276</name>
</gene>
<dbReference type="GO" id="GO:0004930">
    <property type="term" value="F:G protein-coupled receptor activity"/>
    <property type="evidence" value="ECO:0007669"/>
    <property type="project" value="UniProtKB-KW"/>
</dbReference>
<dbReference type="Proteomes" id="UP000515163">
    <property type="component" value="Unplaced"/>
</dbReference>
<evidence type="ECO:0000259" key="11">
    <source>
        <dbReference type="PROSITE" id="PS50262"/>
    </source>
</evidence>
<keyword evidence="12" id="KW-1185">Reference proteome</keyword>
<proteinExistence type="inferred from homology"/>
<keyword evidence="4 8" id="KW-0297">G-protein coupled receptor</keyword>
<evidence type="ECO:0000256" key="3">
    <source>
        <dbReference type="ARBA" id="ARBA00022989"/>
    </source>
</evidence>
<evidence type="ECO:0000256" key="4">
    <source>
        <dbReference type="ARBA" id="ARBA00023040"/>
    </source>
</evidence>
<dbReference type="PROSITE" id="PS00237">
    <property type="entry name" value="G_PROTEIN_RECEP_F1_1"/>
    <property type="match status" value="1"/>
</dbReference>
<comment type="subcellular location">
    <subcellularLocation>
        <location evidence="1">Membrane</location>
        <topology evidence="1">Multi-pass membrane protein</topology>
    </subcellularLocation>
</comment>
<reference evidence="13 14" key="1">
    <citation type="submission" date="2025-04" db="UniProtKB">
        <authorList>
            <consortium name="RefSeq"/>
        </authorList>
    </citation>
    <scope>IDENTIFICATION</scope>
    <source>
        <tissue evidence="13 14">Tentacle</tissue>
    </source>
</reference>
<dbReference type="PANTHER" id="PTHR45695:SF9">
    <property type="entry name" value="LEUCOKININ RECEPTOR"/>
    <property type="match status" value="1"/>
</dbReference>
<dbReference type="KEGG" id="aten:116295276"/>
<evidence type="ECO:0000256" key="8">
    <source>
        <dbReference type="RuleBase" id="RU000688"/>
    </source>
</evidence>
<evidence type="ECO:0000313" key="14">
    <source>
        <dbReference type="RefSeq" id="XP_031558915.1"/>
    </source>
</evidence>
<dbReference type="RefSeq" id="XP_031558916.1">
    <property type="nucleotide sequence ID" value="XM_031703056.1"/>
</dbReference>
<dbReference type="Gene3D" id="1.20.1070.10">
    <property type="entry name" value="Rhodopsin 7-helix transmembrane proteins"/>
    <property type="match status" value="1"/>
</dbReference>
<dbReference type="PRINTS" id="PR00237">
    <property type="entry name" value="GPCRRHODOPSN"/>
</dbReference>
<dbReference type="PANTHER" id="PTHR45695">
    <property type="entry name" value="LEUCOKININ RECEPTOR-RELATED"/>
    <property type="match status" value="1"/>
</dbReference>
<protein>
    <submittedName>
        <fullName evidence="13 14">Tachykinin-like peptides receptor 99D</fullName>
    </submittedName>
</protein>
<dbReference type="PROSITE" id="PS50262">
    <property type="entry name" value="G_PROTEIN_RECEP_F1_2"/>
    <property type="match status" value="1"/>
</dbReference>
<keyword evidence="6 8" id="KW-0675">Receptor</keyword>
<evidence type="ECO:0000256" key="10">
    <source>
        <dbReference type="SAM" id="Phobius"/>
    </source>
</evidence>
<feature type="transmembrane region" description="Helical" evidence="10">
    <location>
        <begin position="199"/>
        <end position="219"/>
    </location>
</feature>
<evidence type="ECO:0000313" key="13">
    <source>
        <dbReference type="RefSeq" id="XP_031558914.1"/>
    </source>
</evidence>
<feature type="domain" description="G-protein coupled receptors family 1 profile" evidence="11">
    <location>
        <begin position="48"/>
        <end position="307"/>
    </location>
</feature>
<keyword evidence="5 10" id="KW-0472">Membrane</keyword>
<feature type="transmembrane region" description="Helical" evidence="10">
    <location>
        <begin position="152"/>
        <end position="170"/>
    </location>
</feature>
<dbReference type="Pfam" id="PF00001">
    <property type="entry name" value="7tm_1"/>
    <property type="match status" value="1"/>
</dbReference>